<accession>A3MS97</accession>
<name>A3MS97_PYRCJ</name>
<organism evidence="1 2">
    <name type="scientific">Pyrobaculum calidifontis (strain DSM 21063 / JCM 11548 / VA1)</name>
    <dbReference type="NCBI Taxonomy" id="410359"/>
    <lineage>
        <taxon>Archaea</taxon>
        <taxon>Thermoproteota</taxon>
        <taxon>Thermoprotei</taxon>
        <taxon>Thermoproteales</taxon>
        <taxon>Thermoproteaceae</taxon>
        <taxon>Pyrobaculum</taxon>
    </lineage>
</organism>
<reference evidence="1" key="1">
    <citation type="submission" date="2007-02" db="EMBL/GenBank/DDBJ databases">
        <title>Complete sequence of Pyrobaculum calidifontis JCM 11548.</title>
        <authorList>
            <consortium name="US DOE Joint Genome Institute"/>
            <person name="Copeland A."/>
            <person name="Lucas S."/>
            <person name="Lapidus A."/>
            <person name="Barry K."/>
            <person name="Glavina del Rio T."/>
            <person name="Dalin E."/>
            <person name="Tice H."/>
            <person name="Pitluck S."/>
            <person name="Chain P."/>
            <person name="Malfatti S."/>
            <person name="Shin M."/>
            <person name="Vergez L."/>
            <person name="Schmutz J."/>
            <person name="Larimer F."/>
            <person name="Land M."/>
            <person name="Hauser L."/>
            <person name="Kyrpides N."/>
            <person name="Mikhailova N."/>
            <person name="Cozen A.E."/>
            <person name="Fitz-Gibbon S.T."/>
            <person name="House C.H."/>
            <person name="Saltikov C."/>
            <person name="Lowe T.M."/>
            <person name="Richardson P."/>
        </authorList>
    </citation>
    <scope>NUCLEOTIDE SEQUENCE [LARGE SCALE GENOMIC DNA]</scope>
    <source>
        <strain evidence="1">JCM 11548</strain>
    </source>
</reference>
<dbReference type="Proteomes" id="UP000001431">
    <property type="component" value="Chromosome"/>
</dbReference>
<protein>
    <recommendedName>
        <fullName evidence="3">Histone deacetylase superfamily</fullName>
    </recommendedName>
</protein>
<sequence>MLLTHVKFDEWPAKALREMGAEAVEGVGAWEDLLLVHSEIFLRAAKRAGERPLLAVAVANAALGKRQAVFYIGGTMMAGPHAARGGHFFNAVVYIARKLGAAVVSIDGHFPRGTWEAHMEYKFPLYLIYGGADGPPQRYIHRRGHKAVAIPMPPGAGDRSFWLAISHVLKAEGPLAIHLGFDIHREDPTGHFFAGEYLFYKLGEALRGRQFYISIECTSTPKVFASALGSLLAGVAGRGAEPAPGEESEEALREVRRVVSSVFKK</sequence>
<dbReference type="AlphaFoldDB" id="A3MS97"/>
<dbReference type="InterPro" id="IPR037138">
    <property type="entry name" value="His_deacetylse_dom_sf"/>
</dbReference>
<dbReference type="Gene3D" id="3.40.800.20">
    <property type="entry name" value="Histone deacetylase domain"/>
    <property type="match status" value="1"/>
</dbReference>
<dbReference type="SUPFAM" id="SSF52768">
    <property type="entry name" value="Arginase/deacetylase"/>
    <property type="match status" value="1"/>
</dbReference>
<gene>
    <name evidence="1" type="ordered locus">Pcal_0074</name>
</gene>
<dbReference type="InterPro" id="IPR023696">
    <property type="entry name" value="Ureohydrolase_dom_sf"/>
</dbReference>
<dbReference type="OrthoDB" id="28966at2157"/>
<evidence type="ECO:0000313" key="2">
    <source>
        <dbReference type="Proteomes" id="UP000001431"/>
    </source>
</evidence>
<dbReference type="EMBL" id="CP000561">
    <property type="protein sequence ID" value="ABO07514.1"/>
    <property type="molecule type" value="Genomic_DNA"/>
</dbReference>
<evidence type="ECO:0000313" key="1">
    <source>
        <dbReference type="EMBL" id="ABO07514.1"/>
    </source>
</evidence>
<proteinExistence type="predicted"/>
<keyword evidence="2" id="KW-1185">Reference proteome</keyword>
<dbReference type="HOGENOM" id="CLU_090241_0_0_2"/>
<dbReference type="GeneID" id="4910234"/>
<dbReference type="STRING" id="410359.Pcal_0074"/>
<dbReference type="eggNOG" id="arCOG00325">
    <property type="taxonomic scope" value="Archaea"/>
</dbReference>
<evidence type="ECO:0008006" key="3">
    <source>
        <dbReference type="Google" id="ProtNLM"/>
    </source>
</evidence>
<dbReference type="RefSeq" id="WP_011848771.1">
    <property type="nucleotide sequence ID" value="NC_009073.1"/>
</dbReference>
<dbReference type="KEGG" id="pcl:Pcal_0074"/>